<evidence type="ECO:0000313" key="3">
    <source>
        <dbReference type="Proteomes" id="UP001469553"/>
    </source>
</evidence>
<evidence type="ECO:0000313" key="2">
    <source>
        <dbReference type="EMBL" id="MEQ2315397.1"/>
    </source>
</evidence>
<sequence length="108" mass="12191">MALYTAVSVLSFFPVFVLYLAVAVQVLPTRQQLLRISQSFFQFPPIQSFFLRSWLEAQRLSVGSTGEADWENVQVCLSSSDRTASSALIYLPRKYPFPGKLNEQDALP</sequence>
<keyword evidence="3" id="KW-1185">Reference proteome</keyword>
<dbReference type="Proteomes" id="UP001469553">
    <property type="component" value="Unassembled WGS sequence"/>
</dbReference>
<gene>
    <name evidence="2" type="ORF">AMECASPLE_021862</name>
</gene>
<name>A0ABV1ABN7_9TELE</name>
<organism evidence="2 3">
    <name type="scientific">Ameca splendens</name>
    <dbReference type="NCBI Taxonomy" id="208324"/>
    <lineage>
        <taxon>Eukaryota</taxon>
        <taxon>Metazoa</taxon>
        <taxon>Chordata</taxon>
        <taxon>Craniata</taxon>
        <taxon>Vertebrata</taxon>
        <taxon>Euteleostomi</taxon>
        <taxon>Actinopterygii</taxon>
        <taxon>Neopterygii</taxon>
        <taxon>Teleostei</taxon>
        <taxon>Neoteleostei</taxon>
        <taxon>Acanthomorphata</taxon>
        <taxon>Ovalentaria</taxon>
        <taxon>Atherinomorphae</taxon>
        <taxon>Cyprinodontiformes</taxon>
        <taxon>Goodeidae</taxon>
        <taxon>Ameca</taxon>
    </lineage>
</organism>
<keyword evidence="1" id="KW-1133">Transmembrane helix</keyword>
<accession>A0ABV1ABN7</accession>
<dbReference type="EMBL" id="JAHRIP010086550">
    <property type="protein sequence ID" value="MEQ2315397.1"/>
    <property type="molecule type" value="Genomic_DNA"/>
</dbReference>
<protein>
    <submittedName>
        <fullName evidence="2">Uncharacterized protein</fullName>
    </submittedName>
</protein>
<proteinExistence type="predicted"/>
<evidence type="ECO:0000256" key="1">
    <source>
        <dbReference type="SAM" id="Phobius"/>
    </source>
</evidence>
<comment type="caution">
    <text evidence="2">The sequence shown here is derived from an EMBL/GenBank/DDBJ whole genome shotgun (WGS) entry which is preliminary data.</text>
</comment>
<reference evidence="2 3" key="1">
    <citation type="submission" date="2021-06" db="EMBL/GenBank/DDBJ databases">
        <authorList>
            <person name="Palmer J.M."/>
        </authorList>
    </citation>
    <scope>NUCLEOTIDE SEQUENCE [LARGE SCALE GENOMIC DNA]</scope>
    <source>
        <strain evidence="2 3">AS_MEX2019</strain>
        <tissue evidence="2">Muscle</tissue>
    </source>
</reference>
<keyword evidence="1" id="KW-0812">Transmembrane</keyword>
<feature type="transmembrane region" description="Helical" evidence="1">
    <location>
        <begin position="6"/>
        <end position="27"/>
    </location>
</feature>
<keyword evidence="1" id="KW-0472">Membrane</keyword>